<dbReference type="EMBL" id="VFPU01000001">
    <property type="protein sequence ID" value="TQM97778.1"/>
    <property type="molecule type" value="Genomic_DNA"/>
</dbReference>
<evidence type="ECO:0000256" key="1">
    <source>
        <dbReference type="ARBA" id="ARBA00001974"/>
    </source>
</evidence>
<dbReference type="InterPro" id="IPR013786">
    <property type="entry name" value="AcylCoA_DH/ox_N"/>
</dbReference>
<evidence type="ECO:0000256" key="5">
    <source>
        <dbReference type="RuleBase" id="RU362125"/>
    </source>
</evidence>
<dbReference type="PANTHER" id="PTHR43884">
    <property type="entry name" value="ACYL-COA DEHYDROGENASE"/>
    <property type="match status" value="1"/>
</dbReference>
<dbReference type="CDD" id="cd00567">
    <property type="entry name" value="ACAD"/>
    <property type="match status" value="1"/>
</dbReference>
<keyword evidence="3 5" id="KW-0285">Flavoprotein</keyword>
<comment type="cofactor">
    <cofactor evidence="1 5">
        <name>FAD</name>
        <dbReference type="ChEBI" id="CHEBI:57692"/>
    </cofactor>
</comment>
<dbReference type="GO" id="GO:0003995">
    <property type="term" value="F:acyl-CoA dehydrogenase activity"/>
    <property type="evidence" value="ECO:0007669"/>
    <property type="project" value="TreeGrafter"/>
</dbReference>
<feature type="domain" description="Acyl-CoA dehydrogenase/oxidase C-terminal" evidence="6">
    <location>
        <begin position="222"/>
        <end position="370"/>
    </location>
</feature>
<evidence type="ECO:0000313" key="10">
    <source>
        <dbReference type="Proteomes" id="UP000315133"/>
    </source>
</evidence>
<evidence type="ECO:0000259" key="8">
    <source>
        <dbReference type="Pfam" id="PF02771"/>
    </source>
</evidence>
<sequence length="376" mass="40244">MDFSLSPQERRIQERAAEVARQVRPHAHVWDEANLLTDELRSILRESGLARLMVPAEFGGETERLDPLAIALVREQLMGASSAADALFALQGIGSNAIATVGTPEQKARWLPGIASMDALAAVALTEPQTGSDLRGITTTMTRDGGSYVINGAKSFISNAPYADVYAVLVREDVGLSLVLVPKDTPGVSFGRTPDLMAPHVIGEVLLEDVRVDDTARLGEPGRGLEAALGTLAIFRASVGAAAVGLAEAALAVAVRHTQERQNKGRPLARVEAVAALLAEAKIDLEQARWVTYHAAWLAREEPLRAISATSLAKVAATEAAGRVTDRCVQVMGRFGLIAGSDIERYAREARPMRIYEGANEVLKLTIARDLPGEYL</sequence>
<dbReference type="Pfam" id="PF00441">
    <property type="entry name" value="Acyl-CoA_dh_1"/>
    <property type="match status" value="1"/>
</dbReference>
<dbReference type="InterPro" id="IPR046373">
    <property type="entry name" value="Acyl-CoA_Oxase/DH_mid-dom_sf"/>
</dbReference>
<dbReference type="Gene3D" id="2.40.110.10">
    <property type="entry name" value="Butyryl-CoA Dehydrogenase, subunit A, domain 2"/>
    <property type="match status" value="1"/>
</dbReference>
<dbReference type="Gene3D" id="1.10.540.10">
    <property type="entry name" value="Acyl-CoA dehydrogenase/oxidase, N-terminal domain"/>
    <property type="match status" value="1"/>
</dbReference>
<evidence type="ECO:0000259" key="6">
    <source>
        <dbReference type="Pfam" id="PF00441"/>
    </source>
</evidence>
<dbReference type="RefSeq" id="WP_141819607.1">
    <property type="nucleotide sequence ID" value="NZ_BAAAIL010000001.1"/>
</dbReference>
<dbReference type="PANTHER" id="PTHR43884:SF22">
    <property type="entry name" value="BLR3437 PROTEIN"/>
    <property type="match status" value="1"/>
</dbReference>
<dbReference type="PIRSF" id="PIRSF016578">
    <property type="entry name" value="HsaA"/>
    <property type="match status" value="1"/>
</dbReference>
<comment type="caution">
    <text evidence="9">The sequence shown here is derived from an EMBL/GenBank/DDBJ whole genome shotgun (WGS) entry which is preliminary data.</text>
</comment>
<comment type="similarity">
    <text evidence="2 5">Belongs to the acyl-CoA dehydrogenase family.</text>
</comment>
<protein>
    <submittedName>
        <fullName evidence="9">Acyl-CoA dehydrogenase</fullName>
    </submittedName>
</protein>
<keyword evidence="10" id="KW-1185">Reference proteome</keyword>
<evidence type="ECO:0000256" key="2">
    <source>
        <dbReference type="ARBA" id="ARBA00009347"/>
    </source>
</evidence>
<dbReference type="Pfam" id="PF02770">
    <property type="entry name" value="Acyl-CoA_dh_M"/>
    <property type="match status" value="1"/>
</dbReference>
<reference evidence="9 10" key="1">
    <citation type="submission" date="2019-06" db="EMBL/GenBank/DDBJ databases">
        <title>Sequencing the genomes of 1000 actinobacteria strains.</title>
        <authorList>
            <person name="Klenk H.-P."/>
        </authorList>
    </citation>
    <scope>NUCLEOTIDE SEQUENCE [LARGE SCALE GENOMIC DNA]</scope>
    <source>
        <strain evidence="9 10">DSM 12362</strain>
    </source>
</reference>
<evidence type="ECO:0000256" key="4">
    <source>
        <dbReference type="ARBA" id="ARBA00022827"/>
    </source>
</evidence>
<dbReference type="SUPFAM" id="SSF56645">
    <property type="entry name" value="Acyl-CoA dehydrogenase NM domain-like"/>
    <property type="match status" value="1"/>
</dbReference>
<dbReference type="SUPFAM" id="SSF47203">
    <property type="entry name" value="Acyl-CoA dehydrogenase C-terminal domain-like"/>
    <property type="match status" value="1"/>
</dbReference>
<dbReference type="InterPro" id="IPR009075">
    <property type="entry name" value="AcylCo_DH/oxidase_C"/>
</dbReference>
<keyword evidence="4 5" id="KW-0274">FAD</keyword>
<dbReference type="InterPro" id="IPR006091">
    <property type="entry name" value="Acyl-CoA_Oxase/DH_mid-dom"/>
</dbReference>
<dbReference type="InterPro" id="IPR037069">
    <property type="entry name" value="AcylCoA_DH/ox_N_sf"/>
</dbReference>
<accession>A0A543KRS3</accession>
<evidence type="ECO:0000259" key="7">
    <source>
        <dbReference type="Pfam" id="PF02770"/>
    </source>
</evidence>
<dbReference type="Gene3D" id="1.20.140.10">
    <property type="entry name" value="Butyryl-CoA Dehydrogenase, subunit A, domain 3"/>
    <property type="match status" value="1"/>
</dbReference>
<feature type="domain" description="Acyl-CoA oxidase/dehydrogenase middle" evidence="7">
    <location>
        <begin position="122"/>
        <end position="198"/>
    </location>
</feature>
<dbReference type="OrthoDB" id="2769798at2"/>
<evidence type="ECO:0000256" key="3">
    <source>
        <dbReference type="ARBA" id="ARBA00022630"/>
    </source>
</evidence>
<dbReference type="Pfam" id="PF02771">
    <property type="entry name" value="Acyl-CoA_dh_N"/>
    <property type="match status" value="1"/>
</dbReference>
<feature type="domain" description="Acyl-CoA dehydrogenase/oxidase N-terminal" evidence="8">
    <location>
        <begin position="7"/>
        <end position="117"/>
    </location>
</feature>
<evidence type="ECO:0000313" key="9">
    <source>
        <dbReference type="EMBL" id="TQM97778.1"/>
    </source>
</evidence>
<dbReference type="InterPro" id="IPR036250">
    <property type="entry name" value="AcylCo_DH-like_C"/>
</dbReference>
<gene>
    <name evidence="9" type="ORF">FB476_2703</name>
</gene>
<dbReference type="AlphaFoldDB" id="A0A543KRS3"/>
<proteinExistence type="inferred from homology"/>
<organism evidence="9 10">
    <name type="scientific">Ornithinimicrobium humiphilum</name>
    <dbReference type="NCBI Taxonomy" id="125288"/>
    <lineage>
        <taxon>Bacteria</taxon>
        <taxon>Bacillati</taxon>
        <taxon>Actinomycetota</taxon>
        <taxon>Actinomycetes</taxon>
        <taxon>Micrococcales</taxon>
        <taxon>Ornithinimicrobiaceae</taxon>
        <taxon>Ornithinimicrobium</taxon>
    </lineage>
</organism>
<name>A0A543KRS3_9MICO</name>
<keyword evidence="5" id="KW-0560">Oxidoreductase</keyword>
<dbReference type="InterPro" id="IPR009100">
    <property type="entry name" value="AcylCoA_DH/oxidase_NM_dom_sf"/>
</dbReference>
<dbReference type="GO" id="GO:0050660">
    <property type="term" value="F:flavin adenine dinucleotide binding"/>
    <property type="evidence" value="ECO:0007669"/>
    <property type="project" value="InterPro"/>
</dbReference>
<dbReference type="Proteomes" id="UP000315133">
    <property type="component" value="Unassembled WGS sequence"/>
</dbReference>